<organism evidence="6 7">
    <name type="scientific">Phenylobacterium conjunctum</name>
    <dbReference type="NCBI Taxonomy" id="1298959"/>
    <lineage>
        <taxon>Bacteria</taxon>
        <taxon>Pseudomonadati</taxon>
        <taxon>Pseudomonadota</taxon>
        <taxon>Alphaproteobacteria</taxon>
        <taxon>Caulobacterales</taxon>
        <taxon>Caulobacteraceae</taxon>
        <taxon>Phenylobacterium</taxon>
    </lineage>
</organism>
<keyword evidence="7" id="KW-1185">Reference proteome</keyword>
<sequence>MFDPSLRHRPTARVLLFDPAGRILLMKGRLPNRPQATAAWFTVGGGVEPGETLEAAVRREIAEETGFRQIEIGPVVWLREGVGALSTGETVLFRESYVVARCPGGEASRAGWEAHEVDLVDDMRWWTLDEVSVATERIYPERFIELLPEVAAGRYPAEPLVITVPRRPRA</sequence>
<dbReference type="SUPFAM" id="SSF55811">
    <property type="entry name" value="Nudix"/>
    <property type="match status" value="1"/>
</dbReference>
<dbReference type="PRINTS" id="PR00502">
    <property type="entry name" value="NUDIXFAMILY"/>
</dbReference>
<comment type="cofactor">
    <cofactor evidence="1">
        <name>Mg(2+)</name>
        <dbReference type="ChEBI" id="CHEBI:18420"/>
    </cofactor>
</comment>
<keyword evidence="2 4" id="KW-0378">Hydrolase</keyword>
<proteinExistence type="inferred from homology"/>
<dbReference type="PROSITE" id="PS00893">
    <property type="entry name" value="NUDIX_BOX"/>
    <property type="match status" value="1"/>
</dbReference>
<evidence type="ECO:0000259" key="5">
    <source>
        <dbReference type="PROSITE" id="PS51462"/>
    </source>
</evidence>
<evidence type="ECO:0000256" key="4">
    <source>
        <dbReference type="RuleBase" id="RU003476"/>
    </source>
</evidence>
<dbReference type="InterPro" id="IPR020084">
    <property type="entry name" value="NUDIX_hydrolase_CS"/>
</dbReference>
<name>A0ABW3T0D3_9CAUL</name>
<dbReference type="InterPro" id="IPR020476">
    <property type="entry name" value="Nudix_hydrolase"/>
</dbReference>
<dbReference type="InterPro" id="IPR015797">
    <property type="entry name" value="NUDIX_hydrolase-like_dom_sf"/>
</dbReference>
<evidence type="ECO:0000313" key="7">
    <source>
        <dbReference type="Proteomes" id="UP001597216"/>
    </source>
</evidence>
<feature type="domain" description="Nudix hydrolase" evidence="5">
    <location>
        <begin position="7"/>
        <end position="152"/>
    </location>
</feature>
<dbReference type="PROSITE" id="PS51462">
    <property type="entry name" value="NUDIX"/>
    <property type="match status" value="1"/>
</dbReference>
<dbReference type="Gene3D" id="3.90.79.10">
    <property type="entry name" value="Nucleoside Triphosphate Pyrophosphohydrolase"/>
    <property type="match status" value="1"/>
</dbReference>
<accession>A0ABW3T0D3</accession>
<dbReference type="CDD" id="cd04685">
    <property type="entry name" value="NUDIX_Hydrolase"/>
    <property type="match status" value="1"/>
</dbReference>
<dbReference type="Pfam" id="PF00293">
    <property type="entry name" value="NUDIX"/>
    <property type="match status" value="1"/>
</dbReference>
<dbReference type="RefSeq" id="WP_374345187.1">
    <property type="nucleotide sequence ID" value="NZ_JBHTLQ010000007.1"/>
</dbReference>
<evidence type="ECO:0000256" key="3">
    <source>
        <dbReference type="ARBA" id="ARBA00022842"/>
    </source>
</evidence>
<reference evidence="7" key="1">
    <citation type="journal article" date="2019" name="Int. J. Syst. Evol. Microbiol.">
        <title>The Global Catalogue of Microorganisms (GCM) 10K type strain sequencing project: providing services to taxonomists for standard genome sequencing and annotation.</title>
        <authorList>
            <consortium name="The Broad Institute Genomics Platform"/>
            <consortium name="The Broad Institute Genome Sequencing Center for Infectious Disease"/>
            <person name="Wu L."/>
            <person name="Ma J."/>
        </authorList>
    </citation>
    <scope>NUCLEOTIDE SEQUENCE [LARGE SCALE GENOMIC DNA]</scope>
    <source>
        <strain evidence="7">CCUG 55074</strain>
    </source>
</reference>
<dbReference type="GO" id="GO:0016787">
    <property type="term" value="F:hydrolase activity"/>
    <property type="evidence" value="ECO:0007669"/>
    <property type="project" value="UniProtKB-KW"/>
</dbReference>
<dbReference type="PANTHER" id="PTHR43046">
    <property type="entry name" value="GDP-MANNOSE MANNOSYL HYDROLASE"/>
    <property type="match status" value="1"/>
</dbReference>
<protein>
    <submittedName>
        <fullName evidence="6">NUDIX hydrolase</fullName>
    </submittedName>
</protein>
<dbReference type="EMBL" id="JBHTLQ010000007">
    <property type="protein sequence ID" value="MFD1189841.1"/>
    <property type="molecule type" value="Genomic_DNA"/>
</dbReference>
<evidence type="ECO:0000256" key="1">
    <source>
        <dbReference type="ARBA" id="ARBA00001946"/>
    </source>
</evidence>
<evidence type="ECO:0000256" key="2">
    <source>
        <dbReference type="ARBA" id="ARBA00022801"/>
    </source>
</evidence>
<evidence type="ECO:0000313" key="6">
    <source>
        <dbReference type="EMBL" id="MFD1189841.1"/>
    </source>
</evidence>
<keyword evidence="3" id="KW-0460">Magnesium</keyword>
<dbReference type="InterPro" id="IPR000086">
    <property type="entry name" value="NUDIX_hydrolase_dom"/>
</dbReference>
<gene>
    <name evidence="6" type="ORF">ACFQ27_04555</name>
</gene>
<comment type="caution">
    <text evidence="6">The sequence shown here is derived from an EMBL/GenBank/DDBJ whole genome shotgun (WGS) entry which is preliminary data.</text>
</comment>
<dbReference type="Proteomes" id="UP001597216">
    <property type="component" value="Unassembled WGS sequence"/>
</dbReference>
<comment type="similarity">
    <text evidence="4">Belongs to the Nudix hydrolase family.</text>
</comment>
<dbReference type="PANTHER" id="PTHR43046:SF12">
    <property type="entry name" value="GDP-MANNOSE MANNOSYL HYDROLASE"/>
    <property type="match status" value="1"/>
</dbReference>